<feature type="region of interest" description="Disordered" evidence="1">
    <location>
        <begin position="80"/>
        <end position="129"/>
    </location>
</feature>
<feature type="compositionally biased region" description="Basic residues" evidence="1">
    <location>
        <begin position="96"/>
        <end position="114"/>
    </location>
</feature>
<dbReference type="AlphaFoldDB" id="A0A550BZM1"/>
<proteinExistence type="predicted"/>
<evidence type="ECO:0000256" key="1">
    <source>
        <dbReference type="SAM" id="MobiDB-lite"/>
    </source>
</evidence>
<protein>
    <submittedName>
        <fullName evidence="2">Uncharacterized protein</fullName>
    </submittedName>
</protein>
<dbReference type="Proteomes" id="UP000320762">
    <property type="component" value="Unassembled WGS sequence"/>
</dbReference>
<comment type="caution">
    <text evidence="2">The sequence shown here is derived from an EMBL/GenBank/DDBJ whole genome shotgun (WGS) entry which is preliminary data.</text>
</comment>
<reference evidence="2 3" key="1">
    <citation type="journal article" date="2019" name="New Phytol.">
        <title>Comparative genomics reveals unique wood-decay strategies and fruiting body development in the Schizophyllaceae.</title>
        <authorList>
            <person name="Almasi E."/>
            <person name="Sahu N."/>
            <person name="Krizsan K."/>
            <person name="Balint B."/>
            <person name="Kovacs G.M."/>
            <person name="Kiss B."/>
            <person name="Cseklye J."/>
            <person name="Drula E."/>
            <person name="Henrissat B."/>
            <person name="Nagy I."/>
            <person name="Chovatia M."/>
            <person name="Adam C."/>
            <person name="LaButti K."/>
            <person name="Lipzen A."/>
            <person name="Riley R."/>
            <person name="Grigoriev I.V."/>
            <person name="Nagy L.G."/>
        </authorList>
    </citation>
    <scope>NUCLEOTIDE SEQUENCE [LARGE SCALE GENOMIC DNA]</scope>
    <source>
        <strain evidence="2 3">NL-1724</strain>
    </source>
</reference>
<keyword evidence="3" id="KW-1185">Reference proteome</keyword>
<feature type="compositionally biased region" description="Low complexity" evidence="1">
    <location>
        <begin position="82"/>
        <end position="91"/>
    </location>
</feature>
<dbReference type="STRING" id="97359.A0A550BZM1"/>
<organism evidence="2 3">
    <name type="scientific">Schizophyllum amplum</name>
    <dbReference type="NCBI Taxonomy" id="97359"/>
    <lineage>
        <taxon>Eukaryota</taxon>
        <taxon>Fungi</taxon>
        <taxon>Dikarya</taxon>
        <taxon>Basidiomycota</taxon>
        <taxon>Agaricomycotina</taxon>
        <taxon>Agaricomycetes</taxon>
        <taxon>Agaricomycetidae</taxon>
        <taxon>Agaricales</taxon>
        <taxon>Schizophyllaceae</taxon>
        <taxon>Schizophyllum</taxon>
    </lineage>
</organism>
<dbReference type="EMBL" id="VDMD01000040">
    <property type="protein sequence ID" value="TRM57968.1"/>
    <property type="molecule type" value="Genomic_DNA"/>
</dbReference>
<name>A0A550BZM1_9AGAR</name>
<dbReference type="OrthoDB" id="3202607at2759"/>
<dbReference type="Gene3D" id="3.60.130.30">
    <property type="match status" value="1"/>
</dbReference>
<accession>A0A550BZM1</accession>
<gene>
    <name evidence="2" type="ORF">BD626DRAFT_411099</name>
</gene>
<sequence length="511" mass="57639">MTDLFFLAMQRTLRSGATFGAWDGSTITVSDPRFDLAALVRQSVEDERDECSDEDNDYDLSEPSDTDWLTDVDEDASIHLPSAASASGASSTPPRDRKRHNRQRSKAVRKRQRMNARSEADANDTEPTVRLSARHKHVAAAEPITSGISLQNLRVTKTGYTAMRDTKPGKKKHRAYRLRDLVGPESQYKFDLYEWDGRRVLISALTVPLVDNQDRVFAVLAGRPDKAPGWDRAMQELADAIEASSSRLSLTPGQRRHRRGPFPATAHGHSFGGGQREPLNIAEKPANVALFEALLRHPAMKRVSGFANGVAACWGPRLIQFYRKYGRGVRAKYPHLKRNFRHSAWAALTINYGPRTVTLPHRDFSNVPWGWCPITALGHFNPRRGGHLVLWELRLVIEFPPGSTIIVPSSVLTHSNVAIGRNERRFSITQYTAGGLIRWLDQGCRRKDVFWASLSRKQRLQEEARAKTRYREGLELYSMMDELRRLAASKDAADAYDTDLSELTPLEDEDE</sequence>
<feature type="region of interest" description="Disordered" evidence="1">
    <location>
        <begin position="45"/>
        <end position="68"/>
    </location>
</feature>
<evidence type="ECO:0000313" key="2">
    <source>
        <dbReference type="EMBL" id="TRM57968.1"/>
    </source>
</evidence>
<feature type="compositionally biased region" description="Acidic residues" evidence="1">
    <location>
        <begin position="46"/>
        <end position="68"/>
    </location>
</feature>
<feature type="region of interest" description="Disordered" evidence="1">
    <location>
        <begin position="249"/>
        <end position="273"/>
    </location>
</feature>
<evidence type="ECO:0000313" key="3">
    <source>
        <dbReference type="Proteomes" id="UP000320762"/>
    </source>
</evidence>